<evidence type="ECO:0000313" key="1">
    <source>
        <dbReference type="EMBL" id="KAJ1115074.1"/>
    </source>
</evidence>
<gene>
    <name evidence="1" type="ORF">NDU88_003302</name>
</gene>
<dbReference type="AlphaFoldDB" id="A0AAV7NIV3"/>
<organism evidence="1 2">
    <name type="scientific">Pleurodeles waltl</name>
    <name type="common">Iberian ribbed newt</name>
    <dbReference type="NCBI Taxonomy" id="8319"/>
    <lineage>
        <taxon>Eukaryota</taxon>
        <taxon>Metazoa</taxon>
        <taxon>Chordata</taxon>
        <taxon>Craniata</taxon>
        <taxon>Vertebrata</taxon>
        <taxon>Euteleostomi</taxon>
        <taxon>Amphibia</taxon>
        <taxon>Batrachia</taxon>
        <taxon>Caudata</taxon>
        <taxon>Salamandroidea</taxon>
        <taxon>Salamandridae</taxon>
        <taxon>Pleurodelinae</taxon>
        <taxon>Pleurodeles</taxon>
    </lineage>
</organism>
<accession>A0AAV7NIV3</accession>
<evidence type="ECO:0000313" key="2">
    <source>
        <dbReference type="Proteomes" id="UP001066276"/>
    </source>
</evidence>
<proteinExistence type="predicted"/>
<keyword evidence="2" id="KW-1185">Reference proteome</keyword>
<comment type="caution">
    <text evidence="1">The sequence shown here is derived from an EMBL/GenBank/DDBJ whole genome shotgun (WGS) entry which is preliminary data.</text>
</comment>
<name>A0AAV7NIV3_PLEWA</name>
<dbReference type="EMBL" id="JANPWB010000012">
    <property type="protein sequence ID" value="KAJ1115074.1"/>
    <property type="molecule type" value="Genomic_DNA"/>
</dbReference>
<dbReference type="Proteomes" id="UP001066276">
    <property type="component" value="Chromosome 8"/>
</dbReference>
<sequence>MQDSWLSRKADEIQKYTDSNNSKCFFDALKTIYRPQSPGTSPLLSADGSTLFTDKNSILKRWTEHVNSVLNKPSSINAKAIDCILQVTINTSLAEPSKESEVNRERLWRIMEKFGYPDKFISMVHMFHDGMLSRVRWRLLRYLPSH</sequence>
<protein>
    <submittedName>
        <fullName evidence="1">Uncharacterized protein</fullName>
    </submittedName>
</protein>
<reference evidence="1" key="1">
    <citation type="journal article" date="2022" name="bioRxiv">
        <title>Sequencing and chromosome-scale assembly of the giantPleurodeles waltlgenome.</title>
        <authorList>
            <person name="Brown T."/>
            <person name="Elewa A."/>
            <person name="Iarovenko S."/>
            <person name="Subramanian E."/>
            <person name="Araus A.J."/>
            <person name="Petzold A."/>
            <person name="Susuki M."/>
            <person name="Suzuki K.-i.T."/>
            <person name="Hayashi T."/>
            <person name="Toyoda A."/>
            <person name="Oliveira C."/>
            <person name="Osipova E."/>
            <person name="Leigh N.D."/>
            <person name="Simon A."/>
            <person name="Yun M.H."/>
        </authorList>
    </citation>
    <scope>NUCLEOTIDE SEQUENCE</scope>
    <source>
        <strain evidence="1">20211129_DDA</strain>
        <tissue evidence="1">Liver</tissue>
    </source>
</reference>